<evidence type="ECO:0000313" key="3">
    <source>
        <dbReference type="Proteomes" id="UP001162972"/>
    </source>
</evidence>
<organism evidence="2 3">
    <name type="scientific">Salix udensis</name>
    <dbReference type="NCBI Taxonomy" id="889485"/>
    <lineage>
        <taxon>Eukaryota</taxon>
        <taxon>Viridiplantae</taxon>
        <taxon>Streptophyta</taxon>
        <taxon>Embryophyta</taxon>
        <taxon>Tracheophyta</taxon>
        <taxon>Spermatophyta</taxon>
        <taxon>Magnoliopsida</taxon>
        <taxon>eudicotyledons</taxon>
        <taxon>Gunneridae</taxon>
        <taxon>Pentapetalae</taxon>
        <taxon>rosids</taxon>
        <taxon>fabids</taxon>
        <taxon>Malpighiales</taxon>
        <taxon>Salicaceae</taxon>
        <taxon>Saliceae</taxon>
        <taxon>Salix</taxon>
    </lineage>
</organism>
<proteinExistence type="predicted"/>
<dbReference type="Proteomes" id="UP001162972">
    <property type="component" value="Chromosome 16"/>
</dbReference>
<sequence length="86" mass="10128">MKSSEMQHATNKSCARSREHIPWNSKFTRHIFHPSSKRIKNEPGNSRRIRIQLGLISNPGNIFSDMGFLTFYQRRQPVTTFGFRVY</sequence>
<gene>
    <name evidence="2" type="ORF">OIU84_026694</name>
</gene>
<evidence type="ECO:0000313" key="2">
    <source>
        <dbReference type="EMBL" id="KAJ6426161.1"/>
    </source>
</evidence>
<dbReference type="AlphaFoldDB" id="A0AAD6PE49"/>
<keyword evidence="3" id="KW-1185">Reference proteome</keyword>
<protein>
    <submittedName>
        <fullName evidence="2">Uncharacterized protein</fullName>
    </submittedName>
</protein>
<accession>A0AAD6PE49</accession>
<dbReference type="EMBL" id="JAPFFJ010000006">
    <property type="protein sequence ID" value="KAJ6426161.1"/>
    <property type="molecule type" value="Genomic_DNA"/>
</dbReference>
<evidence type="ECO:0000256" key="1">
    <source>
        <dbReference type="SAM" id="MobiDB-lite"/>
    </source>
</evidence>
<feature type="compositionally biased region" description="Polar residues" evidence="1">
    <location>
        <begin position="1"/>
        <end position="14"/>
    </location>
</feature>
<reference evidence="2 3" key="1">
    <citation type="journal article" date="2023" name="Int. J. Mol. Sci.">
        <title>De Novo Assembly and Annotation of 11 Diverse Shrub Willow (Salix) Genomes Reveals Novel Gene Organization in Sex-Linked Regions.</title>
        <authorList>
            <person name="Hyden B."/>
            <person name="Feng K."/>
            <person name="Yates T.B."/>
            <person name="Jawdy S."/>
            <person name="Cereghino C."/>
            <person name="Smart L.B."/>
            <person name="Muchero W."/>
        </authorList>
    </citation>
    <scope>NUCLEOTIDE SEQUENCE [LARGE SCALE GENOMIC DNA]</scope>
    <source>
        <tissue evidence="2">Shoot tip</tissue>
    </source>
</reference>
<name>A0AAD6PE49_9ROSI</name>
<feature type="region of interest" description="Disordered" evidence="1">
    <location>
        <begin position="1"/>
        <end position="21"/>
    </location>
</feature>
<comment type="caution">
    <text evidence="2">The sequence shown here is derived from an EMBL/GenBank/DDBJ whole genome shotgun (WGS) entry which is preliminary data.</text>
</comment>